<evidence type="ECO:0000259" key="5">
    <source>
        <dbReference type="PROSITE" id="PS51635"/>
    </source>
</evidence>
<dbReference type="OrthoDB" id="2339873at2"/>
<dbReference type="InterPro" id="IPR016035">
    <property type="entry name" value="Acyl_Trfase/lysoPLipase"/>
</dbReference>
<evidence type="ECO:0000313" key="6">
    <source>
        <dbReference type="EMBL" id="GAB97648.1"/>
    </source>
</evidence>
<dbReference type="Pfam" id="PF01734">
    <property type="entry name" value="Patatin"/>
    <property type="match status" value="1"/>
</dbReference>
<dbReference type="STRING" id="1184609.KILIM_077_00050"/>
<dbReference type="PANTHER" id="PTHR14226:SF78">
    <property type="entry name" value="SLR0060 PROTEIN"/>
    <property type="match status" value="1"/>
</dbReference>
<dbReference type="GO" id="GO:0016787">
    <property type="term" value="F:hydrolase activity"/>
    <property type="evidence" value="ECO:0007669"/>
    <property type="project" value="UniProtKB-UniRule"/>
</dbReference>
<dbReference type="Proteomes" id="UP000008366">
    <property type="component" value="Unassembled WGS sequence"/>
</dbReference>
<organism evidence="6 7">
    <name type="scientific">Kineosphaera limosa NBRC 100340</name>
    <dbReference type="NCBI Taxonomy" id="1184609"/>
    <lineage>
        <taxon>Bacteria</taxon>
        <taxon>Bacillati</taxon>
        <taxon>Actinomycetota</taxon>
        <taxon>Actinomycetes</taxon>
        <taxon>Micrococcales</taxon>
        <taxon>Dermatophilaceae</taxon>
        <taxon>Kineosphaera</taxon>
    </lineage>
</organism>
<gene>
    <name evidence="6" type="ORF">KILIM_077_00050</name>
</gene>
<feature type="active site" description="Nucleophile" evidence="4">
    <location>
        <position position="51"/>
    </location>
</feature>
<protein>
    <recommendedName>
        <fullName evidence="5">PNPLA domain-containing protein</fullName>
    </recommendedName>
</protein>
<dbReference type="PANTHER" id="PTHR14226">
    <property type="entry name" value="NEUROPATHY TARGET ESTERASE/SWISS CHEESE D.MELANOGASTER"/>
    <property type="match status" value="1"/>
</dbReference>
<name>K6VN41_9MICO</name>
<dbReference type="SUPFAM" id="SSF52151">
    <property type="entry name" value="FabD/lysophospholipase-like"/>
    <property type="match status" value="1"/>
</dbReference>
<keyword evidence="7" id="KW-1185">Reference proteome</keyword>
<keyword evidence="3 4" id="KW-0443">Lipid metabolism</keyword>
<comment type="caution">
    <text evidence="6">The sequence shown here is derived from an EMBL/GenBank/DDBJ whole genome shotgun (WGS) entry which is preliminary data.</text>
</comment>
<feature type="active site" description="Proton acceptor" evidence="4">
    <location>
        <position position="224"/>
    </location>
</feature>
<evidence type="ECO:0000256" key="3">
    <source>
        <dbReference type="ARBA" id="ARBA00023098"/>
    </source>
</evidence>
<dbReference type="Gene3D" id="3.40.1090.10">
    <property type="entry name" value="Cytosolic phospholipase A2 catalytic domain"/>
    <property type="match status" value="2"/>
</dbReference>
<accession>K6VN41</accession>
<dbReference type="GO" id="GO:0016042">
    <property type="term" value="P:lipid catabolic process"/>
    <property type="evidence" value="ECO:0007669"/>
    <property type="project" value="UniProtKB-UniRule"/>
</dbReference>
<reference evidence="6 7" key="1">
    <citation type="submission" date="2012-08" db="EMBL/GenBank/DDBJ databases">
        <title>Whole genome shotgun sequence of Kineosphaera limosa NBRC 100340.</title>
        <authorList>
            <person name="Yoshida I."/>
            <person name="Isaki S."/>
            <person name="Hosoyama A."/>
            <person name="Tsuchikane K."/>
            <person name="Katsumata H."/>
            <person name="Ando Y."/>
            <person name="Ohji S."/>
            <person name="Hamada M."/>
            <person name="Tamura T."/>
            <person name="Yamazoe A."/>
            <person name="Yamazaki S."/>
            <person name="Fujita N."/>
        </authorList>
    </citation>
    <scope>NUCLEOTIDE SEQUENCE [LARGE SCALE GENOMIC DNA]</scope>
    <source>
        <strain evidence="6 7">NBRC 100340</strain>
    </source>
</reference>
<dbReference type="AlphaFoldDB" id="K6VN41"/>
<feature type="short sequence motif" description="GXGXXG" evidence="4">
    <location>
        <begin position="21"/>
        <end position="26"/>
    </location>
</feature>
<dbReference type="RefSeq" id="WP_006594180.1">
    <property type="nucleotide sequence ID" value="NZ_BAHD01000077.1"/>
</dbReference>
<feature type="short sequence motif" description="DGA/G" evidence="4">
    <location>
        <begin position="224"/>
        <end position="226"/>
    </location>
</feature>
<evidence type="ECO:0000313" key="7">
    <source>
        <dbReference type="Proteomes" id="UP000008366"/>
    </source>
</evidence>
<evidence type="ECO:0000256" key="2">
    <source>
        <dbReference type="ARBA" id="ARBA00022963"/>
    </source>
</evidence>
<dbReference type="EMBL" id="BAHD01000077">
    <property type="protein sequence ID" value="GAB97648.1"/>
    <property type="molecule type" value="Genomic_DNA"/>
</dbReference>
<dbReference type="InterPro" id="IPR050301">
    <property type="entry name" value="NTE"/>
</dbReference>
<keyword evidence="1 4" id="KW-0378">Hydrolase</keyword>
<dbReference type="eggNOG" id="COG1752">
    <property type="taxonomic scope" value="Bacteria"/>
</dbReference>
<sequence length="392" mass="42214">MARRPRTSASGPLKLDLALQGGGSHGAFTWGVLDRLLDEERIEFDGISGTSAGAVNAVAVAAGLTDGGRRGAQQSLRRVWEGVGRLGSWVSEPAQAAVAGTPLEPWARAAQEWQRAILDAAGPLGQWQSQATRMWAAAWTQAFSPYDSNPWGLHPLRRILEQNIDFDAVRRCSKARLFIATTSVRNGRLRLFSCPDLSVDVVLASACLPTLFQGVQIDGETYWDGGYAGNPALLPLVAHTDADDVLVVQINPIERAQDPRTAQDILDRMNEITFNATLLKDLRALALLQRLGELDTDTAAALTGSTMRPLGSLATSPADLLDRVQNLRLHRIDGGDELAALGAGTKTDSTLPLLERLHDLGWAQADAWLAANGADLGRRSTLDLTGYLDMDL</sequence>
<proteinExistence type="predicted"/>
<evidence type="ECO:0000256" key="1">
    <source>
        <dbReference type="ARBA" id="ARBA00022801"/>
    </source>
</evidence>
<dbReference type="PROSITE" id="PS51635">
    <property type="entry name" value="PNPLA"/>
    <property type="match status" value="1"/>
</dbReference>
<feature type="domain" description="PNPLA" evidence="5">
    <location>
        <begin position="17"/>
        <end position="237"/>
    </location>
</feature>
<evidence type="ECO:0000256" key="4">
    <source>
        <dbReference type="PROSITE-ProRule" id="PRU01161"/>
    </source>
</evidence>
<feature type="short sequence motif" description="GXSXG" evidence="4">
    <location>
        <begin position="49"/>
        <end position="53"/>
    </location>
</feature>
<dbReference type="InterPro" id="IPR002641">
    <property type="entry name" value="PNPLA_dom"/>
</dbReference>
<keyword evidence="2 4" id="KW-0442">Lipid degradation</keyword>